<dbReference type="PROSITE" id="PS50887">
    <property type="entry name" value="GGDEF"/>
    <property type="match status" value="1"/>
</dbReference>
<dbReference type="PANTHER" id="PTHR44757">
    <property type="entry name" value="DIGUANYLATE CYCLASE DGCP"/>
    <property type="match status" value="1"/>
</dbReference>
<dbReference type="Pfam" id="PF00990">
    <property type="entry name" value="GGDEF"/>
    <property type="match status" value="1"/>
</dbReference>
<proteinExistence type="predicted"/>
<sequence length="645" mass="74513">MMKNIKIKLLFFVLFVIANGVVFYITKMNDEQKVQMVLDSSVRDLQISYELLLQNQKINANAAYIETTELTRGFTKIMKKAQVANASKKRILRSLLHKLLKKKYQVLQTQGVLQYSFYLPNNEAFLRMHNVEDFGDNVAKVRPDVALVNKIHKPIRGFFSGKTTQSFRNVYPIFDSHHNYLGVMEVSFSSDSLPIYLEPISKRISYFLVKRDIFDSAKWQNKNIALDYIDSGAKKELSLNFNASHSNQKCIIADEIQIPHTKKMIEEAIKRSKPFAVESLADINSVKVVAFYPIINEGDSVASAWIVSQGKNTFLYDLKTTTLIIRVVAFILFLIIFVAFYKLIVTKRTLEKEHQLVSDVLNSSDNIIFATNLKDINFSNKNFLRFFDVKNNKRFMKKVKNDIFSIFMPGDKSLHRGLLQEDETFIDLVERTPKEERVVTLLDENNNKKLFQIAIFKASFSEKSDAYIIVLSDLEKVKAKEEVIQQKVYRDTLTGLYNRQKFNEMLESELKRDERNKRDINVIFFQINHLEQIEQKHGSLVVDAIIMEVTSRIQENLRDVDLFARLDKDIFGILLFDISLEDAKAVCAKLQDALQNLSHPVAGEIEVTVVTLHRLENETLADMYVRGEELLKQSQKDLPILNVID</sequence>
<dbReference type="PANTHER" id="PTHR44757:SF2">
    <property type="entry name" value="BIOFILM ARCHITECTURE MAINTENANCE PROTEIN MBAA"/>
    <property type="match status" value="1"/>
</dbReference>
<dbReference type="EMBL" id="FPHP01000048">
    <property type="protein sequence ID" value="SFV75961.1"/>
    <property type="molecule type" value="Genomic_DNA"/>
</dbReference>
<protein>
    <submittedName>
        <fullName evidence="3">Sensory box/GGDEF family protein</fullName>
    </submittedName>
</protein>
<feature type="domain" description="GGDEF" evidence="2">
    <location>
        <begin position="518"/>
        <end position="645"/>
    </location>
</feature>
<keyword evidence="1" id="KW-0812">Transmembrane</keyword>
<accession>A0A1W1D5R1</accession>
<keyword evidence="1" id="KW-0472">Membrane</keyword>
<feature type="transmembrane region" description="Helical" evidence="1">
    <location>
        <begin position="323"/>
        <end position="344"/>
    </location>
</feature>
<organism evidence="3">
    <name type="scientific">hydrothermal vent metagenome</name>
    <dbReference type="NCBI Taxonomy" id="652676"/>
    <lineage>
        <taxon>unclassified sequences</taxon>
        <taxon>metagenomes</taxon>
        <taxon>ecological metagenomes</taxon>
    </lineage>
</organism>
<evidence type="ECO:0000313" key="3">
    <source>
        <dbReference type="EMBL" id="SFV75961.1"/>
    </source>
</evidence>
<dbReference type="SUPFAM" id="SSF55073">
    <property type="entry name" value="Nucleotide cyclase"/>
    <property type="match status" value="1"/>
</dbReference>
<dbReference type="SMART" id="SM00267">
    <property type="entry name" value="GGDEF"/>
    <property type="match status" value="1"/>
</dbReference>
<dbReference type="AlphaFoldDB" id="A0A1W1D5R1"/>
<reference evidence="3" key="1">
    <citation type="submission" date="2016-10" db="EMBL/GenBank/DDBJ databases">
        <authorList>
            <person name="de Groot N.N."/>
        </authorList>
    </citation>
    <scope>NUCLEOTIDE SEQUENCE</scope>
</reference>
<name>A0A1W1D5R1_9ZZZZ</name>
<dbReference type="InterPro" id="IPR000160">
    <property type="entry name" value="GGDEF_dom"/>
</dbReference>
<dbReference type="InterPro" id="IPR029787">
    <property type="entry name" value="Nucleotide_cyclase"/>
</dbReference>
<evidence type="ECO:0000256" key="1">
    <source>
        <dbReference type="SAM" id="Phobius"/>
    </source>
</evidence>
<dbReference type="CDD" id="cd01949">
    <property type="entry name" value="GGDEF"/>
    <property type="match status" value="1"/>
</dbReference>
<gene>
    <name evidence="3" type="ORF">MNB_SM-3-891</name>
</gene>
<evidence type="ECO:0000259" key="2">
    <source>
        <dbReference type="PROSITE" id="PS50887"/>
    </source>
</evidence>
<dbReference type="InterPro" id="IPR052155">
    <property type="entry name" value="Biofilm_reg_signaling"/>
</dbReference>
<dbReference type="NCBIfam" id="TIGR00254">
    <property type="entry name" value="GGDEF"/>
    <property type="match status" value="1"/>
</dbReference>
<dbReference type="Gene3D" id="3.30.70.270">
    <property type="match status" value="1"/>
</dbReference>
<dbReference type="InterPro" id="IPR043128">
    <property type="entry name" value="Rev_trsase/Diguanyl_cyclase"/>
</dbReference>
<keyword evidence="1" id="KW-1133">Transmembrane helix</keyword>